<dbReference type="InterPro" id="IPR006414">
    <property type="entry name" value="P-type_ATPase_IID"/>
</dbReference>
<keyword evidence="8" id="KW-0547">Nucleotide-binding</keyword>
<feature type="transmembrane region" description="Helical" evidence="23">
    <location>
        <begin position="825"/>
        <end position="845"/>
    </location>
</feature>
<dbReference type="GO" id="GO:0005886">
    <property type="term" value="C:plasma membrane"/>
    <property type="evidence" value="ECO:0007669"/>
    <property type="project" value="UniProtKB-SubCell"/>
</dbReference>
<keyword evidence="15" id="KW-0406">Ion transport</keyword>
<feature type="transmembrane region" description="Helical" evidence="23">
    <location>
        <begin position="964"/>
        <end position="985"/>
    </location>
</feature>
<evidence type="ECO:0000256" key="7">
    <source>
        <dbReference type="ARBA" id="ARBA00022723"/>
    </source>
</evidence>
<comment type="catalytic activity">
    <reaction evidence="21">
        <text>Na(+)(in) + ATP + H2O = Na(+)(out) + ADP + phosphate + H(+)</text>
        <dbReference type="Rhea" id="RHEA:14633"/>
        <dbReference type="ChEBI" id="CHEBI:15377"/>
        <dbReference type="ChEBI" id="CHEBI:15378"/>
        <dbReference type="ChEBI" id="CHEBI:29101"/>
        <dbReference type="ChEBI" id="CHEBI:30616"/>
        <dbReference type="ChEBI" id="CHEBI:43474"/>
        <dbReference type="ChEBI" id="CHEBI:456216"/>
        <dbReference type="EC" id="7.2.2.3"/>
    </reaction>
    <physiologicalReaction direction="left-to-right" evidence="21">
        <dbReference type="Rhea" id="RHEA:14634"/>
    </physiologicalReaction>
</comment>
<evidence type="ECO:0000256" key="9">
    <source>
        <dbReference type="ARBA" id="ARBA00022840"/>
    </source>
</evidence>
<dbReference type="InterPro" id="IPR023299">
    <property type="entry name" value="ATPase_P-typ_cyto_dom_N"/>
</dbReference>
<evidence type="ECO:0000256" key="16">
    <source>
        <dbReference type="ARBA" id="ARBA00023136"/>
    </source>
</evidence>
<keyword evidence="10" id="KW-0460">Magnesium</keyword>
<feature type="transmembrane region" description="Helical" evidence="23">
    <location>
        <begin position="77"/>
        <end position="95"/>
    </location>
</feature>
<keyword evidence="14" id="KW-0915">Sodium</keyword>
<evidence type="ECO:0000256" key="18">
    <source>
        <dbReference type="ARBA" id="ARBA00035017"/>
    </source>
</evidence>
<dbReference type="SMART" id="SM00831">
    <property type="entry name" value="Cation_ATPase_N"/>
    <property type="match status" value="1"/>
</dbReference>
<dbReference type="PANTHER" id="PTHR42861">
    <property type="entry name" value="CALCIUM-TRANSPORTING ATPASE"/>
    <property type="match status" value="1"/>
</dbReference>
<evidence type="ECO:0000256" key="4">
    <source>
        <dbReference type="ARBA" id="ARBA00022475"/>
    </source>
</evidence>
<evidence type="ECO:0000256" key="11">
    <source>
        <dbReference type="ARBA" id="ARBA00022958"/>
    </source>
</evidence>
<accession>A0A6A6XBD8</accession>
<evidence type="ECO:0000256" key="21">
    <source>
        <dbReference type="ARBA" id="ARBA00049499"/>
    </source>
</evidence>
<keyword evidence="5" id="KW-0633">Potassium transport</keyword>
<dbReference type="PRINTS" id="PR00119">
    <property type="entry name" value="CATATPASE"/>
</dbReference>
<dbReference type="Gene3D" id="3.40.50.1000">
    <property type="entry name" value="HAD superfamily/HAD-like"/>
    <property type="match status" value="1"/>
</dbReference>
<keyword evidence="7" id="KW-0479">Metal-binding</keyword>
<keyword evidence="4" id="KW-1003">Cell membrane</keyword>
<dbReference type="InterPro" id="IPR023214">
    <property type="entry name" value="HAD_sf"/>
</dbReference>
<feature type="transmembrane region" description="Helical" evidence="23">
    <location>
        <begin position="997"/>
        <end position="1019"/>
    </location>
</feature>
<dbReference type="Pfam" id="PF00122">
    <property type="entry name" value="E1-E2_ATPase"/>
    <property type="match status" value="1"/>
</dbReference>
<dbReference type="InterPro" id="IPR006068">
    <property type="entry name" value="ATPase_P-typ_cation-transptr_C"/>
</dbReference>
<comment type="cofactor">
    <cofactor evidence="1">
        <name>Mg(2+)</name>
        <dbReference type="ChEBI" id="CHEBI:18420"/>
    </cofactor>
</comment>
<evidence type="ECO:0000256" key="5">
    <source>
        <dbReference type="ARBA" id="ARBA00022538"/>
    </source>
</evidence>
<dbReference type="SFLD" id="SFLDS00003">
    <property type="entry name" value="Haloacid_Dehalogenase"/>
    <property type="match status" value="1"/>
</dbReference>
<dbReference type="FunFam" id="1.20.1110.10:FF:000015">
    <property type="entry name" value="Sodium ion P-type ATPase"/>
    <property type="match status" value="1"/>
</dbReference>
<dbReference type="SUPFAM" id="SSF56784">
    <property type="entry name" value="HAD-like"/>
    <property type="match status" value="1"/>
</dbReference>
<dbReference type="EMBL" id="MU001933">
    <property type="protein sequence ID" value="KAF2793313.1"/>
    <property type="molecule type" value="Genomic_DNA"/>
</dbReference>
<dbReference type="SUPFAM" id="SSF81660">
    <property type="entry name" value="Metal cation-transporting ATPase, ATP-binding domain N"/>
    <property type="match status" value="1"/>
</dbReference>
<evidence type="ECO:0000256" key="12">
    <source>
        <dbReference type="ARBA" id="ARBA00022967"/>
    </source>
</evidence>
<dbReference type="Pfam" id="PF13246">
    <property type="entry name" value="Cation_ATPase"/>
    <property type="match status" value="1"/>
</dbReference>
<feature type="transmembrane region" description="Helical" evidence="23">
    <location>
        <begin position="866"/>
        <end position="893"/>
    </location>
</feature>
<dbReference type="Pfam" id="PF00689">
    <property type="entry name" value="Cation_ATPase_C"/>
    <property type="match status" value="1"/>
</dbReference>
<keyword evidence="16 23" id="KW-0472">Membrane</keyword>
<evidence type="ECO:0000256" key="8">
    <source>
        <dbReference type="ARBA" id="ARBA00022741"/>
    </source>
</evidence>
<protein>
    <recommendedName>
        <fullName evidence="19">P-type Na(+) transporter</fullName>
        <ecNumber evidence="19">7.2.2.3</ecNumber>
    </recommendedName>
</protein>
<dbReference type="OrthoDB" id="3352408at2759"/>
<evidence type="ECO:0000256" key="6">
    <source>
        <dbReference type="ARBA" id="ARBA00022692"/>
    </source>
</evidence>
<evidence type="ECO:0000256" key="19">
    <source>
        <dbReference type="ARBA" id="ARBA00035029"/>
    </source>
</evidence>
<dbReference type="InterPro" id="IPR059000">
    <property type="entry name" value="ATPase_P-type_domA"/>
</dbReference>
<feature type="region of interest" description="Disordered" evidence="22">
    <location>
        <begin position="1"/>
        <end position="20"/>
    </location>
</feature>
<dbReference type="GO" id="GO:0005524">
    <property type="term" value="F:ATP binding"/>
    <property type="evidence" value="ECO:0007669"/>
    <property type="project" value="UniProtKB-KW"/>
</dbReference>
<evidence type="ECO:0000256" key="1">
    <source>
        <dbReference type="ARBA" id="ARBA00001946"/>
    </source>
</evidence>
<name>A0A6A6XBD8_9PLEO</name>
<dbReference type="InterPro" id="IPR018303">
    <property type="entry name" value="ATPase_P-typ_P_site"/>
</dbReference>
<dbReference type="FunFam" id="1.20.1110.10:FF:000020">
    <property type="entry name" value="Sodium ion P-type ATPase"/>
    <property type="match status" value="1"/>
</dbReference>
<dbReference type="InterPro" id="IPR001757">
    <property type="entry name" value="P_typ_ATPase"/>
</dbReference>
<dbReference type="FunFam" id="3.40.1110.10:FF:000039">
    <property type="entry name" value="Sodium P-type ATPase"/>
    <property type="match status" value="1"/>
</dbReference>
<dbReference type="SUPFAM" id="SSF81653">
    <property type="entry name" value="Calcium ATPase, transduction domain A"/>
    <property type="match status" value="1"/>
</dbReference>
<dbReference type="GO" id="GO:0008554">
    <property type="term" value="F:P-type sodium transporter activity"/>
    <property type="evidence" value="ECO:0007669"/>
    <property type="project" value="UniProtKB-EC"/>
</dbReference>
<keyword evidence="13 23" id="KW-1133">Transmembrane helix</keyword>
<dbReference type="Gene3D" id="2.70.150.10">
    <property type="entry name" value="Calcium-transporting ATPase, cytoplasmic transduction domain A"/>
    <property type="match status" value="1"/>
</dbReference>
<feature type="transmembrane region" description="Helical" evidence="23">
    <location>
        <begin position="101"/>
        <end position="120"/>
    </location>
</feature>
<feature type="transmembrane region" description="Helical" evidence="23">
    <location>
        <begin position="913"/>
        <end position="935"/>
    </location>
</feature>
<evidence type="ECO:0000256" key="13">
    <source>
        <dbReference type="ARBA" id="ARBA00022989"/>
    </source>
</evidence>
<keyword evidence="6 23" id="KW-0812">Transmembrane</keyword>
<dbReference type="AlphaFoldDB" id="A0A6A6XBD8"/>
<gene>
    <name evidence="25" type="ORF">K505DRAFT_244696</name>
</gene>
<dbReference type="InterPro" id="IPR008250">
    <property type="entry name" value="ATPase_P-typ_transduc_dom_A_sf"/>
</dbReference>
<sequence>MGKNQPSLEGHVSGQANKPLSRPAHALSYTKVIEETGCNSEDGLTSSDAKTRYEEYGNNDLGDDGGVQPGKILLRQVANAMTLVLIMAMAVSFGIKSWIEGGVVAAIIFLNITVGFWQEFAAEKTMDSLRSLSSPTASAIRDGKNVTVPTIEVVPGDMVELKTGDTIPADVRLIEAVNFETDEALLTGESLPVSKNAEAEFDDDTGPGDRLNVAFSSSTVTKGRARGVVFATGMHTEIGSIAVSLRQKGSRRRPVKRKEDGTARPHRYVQAWGLTATDAIGHFLGVNVGTPLQKKLSRLALLLFGIAVICAIIVLAANSFVEDQEVIIYAVATGLSMIPASLIVVLTITMAAGTKRMVERHVIVRNLKSLEALGAVTDICSDKTGTLTQGKMVAKKAWIPAKGTYSVGMTNEPHNPTVGDLSFTPKAPSQMDFDRNDKAASYEELLDGNPHLLEYLKVASLANLAHVHESDNGNWSARGDPTEIAIQVFASRFNWNRLTYVQGDKPSWKQVAEFPFDSDVKKMSVIFEEIETSKQFVFTKGAVERVITSCTSIFNGDSESPIEMTEQIRDEILQNMESLAALGLRVLALSSKPWGGKASLGQDIDRKEVEDGLTFRGLVGLYDPPRPETAHSVRQCQKAGIQVHMLTGDHPGTARAIAAEVGILPSNMTTLSKDVTDAMVMTAGQYDKLSDDEIDALPLLPLVIARCAPNTKVRMIEALHRRKCFAAMTGDGVNDSPSLKRADVGIGMGTGSDVAKDASDIVLTDDNFASILNAIEEGRRMFDNIQKFILHLLTQNVAQACILLIGLIFKDESKLSVFPITPVEVMWIIMVTSGLPDMGLGFEIAAPDIMRRPPQSLKRGVFTLEIMLDMLVYGLWIAALCLASFCLVMFAWGDGDLGSNCNDHYSDVCDTVYRARATCFACLTWFSLFLAWQMVDMRRSFFRMQPNSKKYFTQWFLDVWRNKFLFWAIMAGFITIFPVLYIPVINTTVFKHKGISWEWGIVFIATILFFVGIEAWKWAKRIYFRKKDMQTGARRGSIDLEKRVFERYLSTAISTDDEK</sequence>
<dbReference type="NCBIfam" id="TIGR01523">
    <property type="entry name" value="ATPase-IID_K-Na"/>
    <property type="match status" value="1"/>
</dbReference>
<evidence type="ECO:0000256" key="3">
    <source>
        <dbReference type="ARBA" id="ARBA00022448"/>
    </source>
</evidence>
<dbReference type="InterPro" id="IPR044492">
    <property type="entry name" value="P_typ_ATPase_HD_dom"/>
</dbReference>
<evidence type="ECO:0000256" key="14">
    <source>
        <dbReference type="ARBA" id="ARBA00023053"/>
    </source>
</evidence>
<keyword evidence="3" id="KW-0813">Transport</keyword>
<proteinExistence type="inferred from homology"/>
<dbReference type="GO" id="GO:0016887">
    <property type="term" value="F:ATP hydrolysis activity"/>
    <property type="evidence" value="ECO:0007669"/>
    <property type="project" value="InterPro"/>
</dbReference>
<dbReference type="Gene3D" id="3.40.1110.10">
    <property type="entry name" value="Calcium-transporting ATPase, cytoplasmic domain N"/>
    <property type="match status" value="1"/>
</dbReference>
<dbReference type="NCBIfam" id="TIGR01494">
    <property type="entry name" value="ATPase_P-type"/>
    <property type="match status" value="3"/>
</dbReference>
<evidence type="ECO:0000256" key="10">
    <source>
        <dbReference type="ARBA" id="ARBA00022842"/>
    </source>
</evidence>
<dbReference type="InterPro" id="IPR036412">
    <property type="entry name" value="HAD-like_sf"/>
</dbReference>
<dbReference type="SFLD" id="SFLDF00027">
    <property type="entry name" value="p-type_atpase"/>
    <property type="match status" value="1"/>
</dbReference>
<comment type="subcellular location">
    <subcellularLocation>
        <location evidence="2">Cell membrane</location>
        <topology evidence="2">Multi-pass membrane protein</topology>
    </subcellularLocation>
</comment>
<organism evidence="25 26">
    <name type="scientific">Melanomma pulvis-pyrius CBS 109.77</name>
    <dbReference type="NCBI Taxonomy" id="1314802"/>
    <lineage>
        <taxon>Eukaryota</taxon>
        <taxon>Fungi</taxon>
        <taxon>Dikarya</taxon>
        <taxon>Ascomycota</taxon>
        <taxon>Pezizomycotina</taxon>
        <taxon>Dothideomycetes</taxon>
        <taxon>Pleosporomycetidae</taxon>
        <taxon>Pleosporales</taxon>
        <taxon>Melanommataceae</taxon>
        <taxon>Melanomma</taxon>
    </lineage>
</organism>
<dbReference type="InterPro" id="IPR004014">
    <property type="entry name" value="ATPase_P-typ_cation-transptr_N"/>
</dbReference>
<comment type="similarity">
    <text evidence="18">Belongs to the cation transport ATPase (P-type) (TC 3.A.3) family. Type IID subfamily.</text>
</comment>
<keyword evidence="26" id="KW-1185">Reference proteome</keyword>
<feature type="domain" description="Cation-transporting P-type ATPase N-terminal" evidence="24">
    <location>
        <begin position="23"/>
        <end position="97"/>
    </location>
</feature>
<dbReference type="CDD" id="cd02086">
    <property type="entry name" value="P-type_ATPase_Na_ENA"/>
    <property type="match status" value="1"/>
</dbReference>
<keyword evidence="12" id="KW-1278">Translocase</keyword>
<dbReference type="Gene3D" id="1.20.1110.10">
    <property type="entry name" value="Calcium-transporting ATPase, transmembrane domain"/>
    <property type="match status" value="2"/>
</dbReference>
<dbReference type="FunFam" id="2.70.150.10:FF:000016">
    <property type="entry name" value="Calcium-transporting P-type ATPase putative"/>
    <property type="match status" value="1"/>
</dbReference>
<evidence type="ECO:0000259" key="24">
    <source>
        <dbReference type="SMART" id="SM00831"/>
    </source>
</evidence>
<evidence type="ECO:0000256" key="23">
    <source>
        <dbReference type="SAM" id="Phobius"/>
    </source>
</evidence>
<evidence type="ECO:0000256" key="17">
    <source>
        <dbReference type="ARBA" id="ARBA00023201"/>
    </source>
</evidence>
<dbReference type="InterPro" id="IPR023298">
    <property type="entry name" value="ATPase_P-typ_TM_dom_sf"/>
</dbReference>
<dbReference type="GO" id="GO:0046872">
    <property type="term" value="F:metal ion binding"/>
    <property type="evidence" value="ECO:0007669"/>
    <property type="project" value="UniProtKB-KW"/>
</dbReference>
<dbReference type="FunFam" id="3.40.50.1000:FF:000047">
    <property type="entry name" value="Sodium P-type ATPase"/>
    <property type="match status" value="1"/>
</dbReference>
<dbReference type="EC" id="7.2.2.3" evidence="19"/>
<dbReference type="Proteomes" id="UP000799757">
    <property type="component" value="Unassembled WGS sequence"/>
</dbReference>
<evidence type="ECO:0000256" key="22">
    <source>
        <dbReference type="SAM" id="MobiDB-lite"/>
    </source>
</evidence>
<dbReference type="SUPFAM" id="SSF81665">
    <property type="entry name" value="Calcium ATPase, transmembrane domain M"/>
    <property type="match status" value="1"/>
</dbReference>
<dbReference type="SFLD" id="SFLDG00002">
    <property type="entry name" value="C1.7:_P-type_atpase_like"/>
    <property type="match status" value="1"/>
</dbReference>
<evidence type="ECO:0000256" key="15">
    <source>
        <dbReference type="ARBA" id="ARBA00023065"/>
    </source>
</evidence>
<evidence type="ECO:0000256" key="2">
    <source>
        <dbReference type="ARBA" id="ARBA00004651"/>
    </source>
</evidence>
<dbReference type="GO" id="GO:0006813">
    <property type="term" value="P:potassium ion transport"/>
    <property type="evidence" value="ECO:0007669"/>
    <property type="project" value="UniProtKB-KW"/>
</dbReference>
<evidence type="ECO:0000256" key="20">
    <source>
        <dbReference type="ARBA" id="ARBA00048599"/>
    </source>
</evidence>
<evidence type="ECO:0000313" key="26">
    <source>
        <dbReference type="Proteomes" id="UP000799757"/>
    </source>
</evidence>
<keyword evidence="9" id="KW-0067">ATP-binding</keyword>
<reference evidence="25" key="1">
    <citation type="journal article" date="2020" name="Stud. Mycol.">
        <title>101 Dothideomycetes genomes: a test case for predicting lifestyles and emergence of pathogens.</title>
        <authorList>
            <person name="Haridas S."/>
            <person name="Albert R."/>
            <person name="Binder M."/>
            <person name="Bloem J."/>
            <person name="Labutti K."/>
            <person name="Salamov A."/>
            <person name="Andreopoulos B."/>
            <person name="Baker S."/>
            <person name="Barry K."/>
            <person name="Bills G."/>
            <person name="Bluhm B."/>
            <person name="Cannon C."/>
            <person name="Castanera R."/>
            <person name="Culley D."/>
            <person name="Daum C."/>
            <person name="Ezra D."/>
            <person name="Gonzalez J."/>
            <person name="Henrissat B."/>
            <person name="Kuo A."/>
            <person name="Liang C."/>
            <person name="Lipzen A."/>
            <person name="Lutzoni F."/>
            <person name="Magnuson J."/>
            <person name="Mondo S."/>
            <person name="Nolan M."/>
            <person name="Ohm R."/>
            <person name="Pangilinan J."/>
            <person name="Park H.-J."/>
            <person name="Ramirez L."/>
            <person name="Alfaro M."/>
            <person name="Sun H."/>
            <person name="Tritt A."/>
            <person name="Yoshinaga Y."/>
            <person name="Zwiers L.-H."/>
            <person name="Turgeon B."/>
            <person name="Goodwin S."/>
            <person name="Spatafora J."/>
            <person name="Crous P."/>
            <person name="Grigoriev I."/>
        </authorList>
    </citation>
    <scope>NUCLEOTIDE SEQUENCE</scope>
    <source>
        <strain evidence="25">CBS 109.77</strain>
    </source>
</reference>
<feature type="transmembrane region" description="Helical" evidence="23">
    <location>
        <begin position="299"/>
        <end position="321"/>
    </location>
</feature>
<comment type="catalytic activity">
    <reaction evidence="20">
        <text>K(+)(in) + ATP + H2O = K(+)(out) + ADP + phosphate + H(+)</text>
        <dbReference type="Rhea" id="RHEA:75815"/>
        <dbReference type="ChEBI" id="CHEBI:15377"/>
        <dbReference type="ChEBI" id="CHEBI:15378"/>
        <dbReference type="ChEBI" id="CHEBI:29103"/>
        <dbReference type="ChEBI" id="CHEBI:30616"/>
        <dbReference type="ChEBI" id="CHEBI:43474"/>
        <dbReference type="ChEBI" id="CHEBI:456216"/>
    </reaction>
</comment>
<feature type="transmembrane region" description="Helical" evidence="23">
    <location>
        <begin position="788"/>
        <end position="809"/>
    </location>
</feature>
<dbReference type="Pfam" id="PF00690">
    <property type="entry name" value="Cation_ATPase_N"/>
    <property type="match status" value="1"/>
</dbReference>
<dbReference type="PROSITE" id="PS00154">
    <property type="entry name" value="ATPASE_E1_E2"/>
    <property type="match status" value="1"/>
</dbReference>
<keyword evidence="17" id="KW-0739">Sodium transport</keyword>
<keyword evidence="11" id="KW-0630">Potassium</keyword>
<evidence type="ECO:0000313" key="25">
    <source>
        <dbReference type="EMBL" id="KAF2793313.1"/>
    </source>
</evidence>
<feature type="transmembrane region" description="Helical" evidence="23">
    <location>
        <begin position="327"/>
        <end position="352"/>
    </location>
</feature>